<keyword evidence="1 7" id="KW-0645">Protease</keyword>
<keyword evidence="3 7" id="KW-0378">Hydrolase</keyword>
<dbReference type="InterPro" id="IPR018114">
    <property type="entry name" value="TRYPSIN_HIS"/>
</dbReference>
<sequence length="548" mass="60553">MAKVQVPGIISTLVFFLLFLPSYLSGYGYDPRTSFTMQRPVISFRPPLIHYQPRHFNIPSMGKVTETLGALNTLGRYFLKMAQPLVDATSTTPSPVMESEESSEEDFVSAASHQYHTHEKISSPPLAVDPSKDEELGSALYTLGRNVLGKNVTDTLVPVVQSVNTIGKFLPPLIYRDGRIILGSSSNATQDGGNIRDVVCTTPGGNSGKCLDLSGCPSLLFDLSNLRKSLCFKALFVPGVCCPDRPDKPNKKPPPIEIITTKRPYVIESTRPPPITERTTTRSPFIDSGLPTRDCGKTETYSFRIVGGDKSTPGMWPWMAAIFLHGPKGTEFWCGGTLISKRYILTAAHCTKDQKQKSFSPRQFTVRLGDYDLVKEDDVPTPETYRVTEIIAHKEFSGVGFYNDVALLKLDRDVDYNRFISPICLPMGRSRSNNFVGTYPTVIGWGTNKYGGREHNALQEVKLPVWSNSDCDRAYFQPITEIFLCAGIPQGGKDACQGDSGGPLMLELDGRWVQIGIVSFGNRCAEPGYPGVYTRITQFLDWINSNAI</sequence>
<evidence type="ECO:0000256" key="8">
    <source>
        <dbReference type="SAM" id="MobiDB-lite"/>
    </source>
</evidence>
<dbReference type="EMBL" id="CAJVCH010220207">
    <property type="protein sequence ID" value="CAG7731821.1"/>
    <property type="molecule type" value="Genomic_DNA"/>
</dbReference>
<evidence type="ECO:0000313" key="11">
    <source>
        <dbReference type="EMBL" id="CAG7731821.1"/>
    </source>
</evidence>
<gene>
    <name evidence="11" type="ORF">AFUS01_LOCUS20388</name>
</gene>
<organism evidence="11 12">
    <name type="scientific">Allacma fusca</name>
    <dbReference type="NCBI Taxonomy" id="39272"/>
    <lineage>
        <taxon>Eukaryota</taxon>
        <taxon>Metazoa</taxon>
        <taxon>Ecdysozoa</taxon>
        <taxon>Arthropoda</taxon>
        <taxon>Hexapoda</taxon>
        <taxon>Collembola</taxon>
        <taxon>Symphypleona</taxon>
        <taxon>Sminthuridae</taxon>
        <taxon>Allacma</taxon>
    </lineage>
</organism>
<evidence type="ECO:0000256" key="5">
    <source>
        <dbReference type="ARBA" id="ARBA00023157"/>
    </source>
</evidence>
<dbReference type="OrthoDB" id="6348928at2759"/>
<evidence type="ECO:0000256" key="4">
    <source>
        <dbReference type="ARBA" id="ARBA00022825"/>
    </source>
</evidence>
<dbReference type="GO" id="GO:0006508">
    <property type="term" value="P:proteolysis"/>
    <property type="evidence" value="ECO:0007669"/>
    <property type="project" value="UniProtKB-KW"/>
</dbReference>
<evidence type="ECO:0000256" key="6">
    <source>
        <dbReference type="ARBA" id="ARBA00024195"/>
    </source>
</evidence>
<reference evidence="11" key="1">
    <citation type="submission" date="2021-06" db="EMBL/GenBank/DDBJ databases">
        <authorList>
            <person name="Hodson N. C."/>
            <person name="Mongue J. A."/>
            <person name="Jaron S. K."/>
        </authorList>
    </citation>
    <scope>NUCLEOTIDE SEQUENCE</scope>
</reference>
<comment type="caution">
    <text evidence="11">The sequence shown here is derived from an EMBL/GenBank/DDBJ whole genome shotgun (WGS) entry which is preliminary data.</text>
</comment>
<dbReference type="Proteomes" id="UP000708208">
    <property type="component" value="Unassembled WGS sequence"/>
</dbReference>
<dbReference type="InterPro" id="IPR033116">
    <property type="entry name" value="TRYPSIN_SER"/>
</dbReference>
<dbReference type="PROSITE" id="PS51888">
    <property type="entry name" value="CLIP"/>
    <property type="match status" value="1"/>
</dbReference>
<dbReference type="PANTHER" id="PTHR24252:SF7">
    <property type="entry name" value="HYALIN"/>
    <property type="match status" value="1"/>
</dbReference>
<dbReference type="InterPro" id="IPR022700">
    <property type="entry name" value="CLIP"/>
</dbReference>
<evidence type="ECO:0000259" key="10">
    <source>
        <dbReference type="PROSITE" id="PS51888"/>
    </source>
</evidence>
<evidence type="ECO:0008006" key="13">
    <source>
        <dbReference type="Google" id="ProtNLM"/>
    </source>
</evidence>
<dbReference type="PROSITE" id="PS00135">
    <property type="entry name" value="TRYPSIN_SER"/>
    <property type="match status" value="1"/>
</dbReference>
<evidence type="ECO:0000313" key="12">
    <source>
        <dbReference type="Proteomes" id="UP000708208"/>
    </source>
</evidence>
<proteinExistence type="inferred from homology"/>
<feature type="region of interest" description="Disordered" evidence="8">
    <location>
        <begin position="269"/>
        <end position="289"/>
    </location>
</feature>
<evidence type="ECO:0000256" key="1">
    <source>
        <dbReference type="ARBA" id="ARBA00022670"/>
    </source>
</evidence>
<protein>
    <recommendedName>
        <fullName evidence="13">Proclotting enzyme</fullName>
    </recommendedName>
</protein>
<dbReference type="Pfam" id="PF00089">
    <property type="entry name" value="Trypsin"/>
    <property type="match status" value="1"/>
</dbReference>
<keyword evidence="4 7" id="KW-0720">Serine protease</keyword>
<dbReference type="FunFam" id="2.40.10.10:FF:000006">
    <property type="entry name" value="Serine proteinase stubble"/>
    <property type="match status" value="1"/>
</dbReference>
<feature type="domain" description="Clip" evidence="10">
    <location>
        <begin position="199"/>
        <end position="242"/>
    </location>
</feature>
<evidence type="ECO:0000256" key="2">
    <source>
        <dbReference type="ARBA" id="ARBA00022729"/>
    </source>
</evidence>
<dbReference type="SMART" id="SM00680">
    <property type="entry name" value="CLIP"/>
    <property type="match status" value="1"/>
</dbReference>
<keyword evidence="5" id="KW-1015">Disulfide bond</keyword>
<keyword evidence="12" id="KW-1185">Reference proteome</keyword>
<evidence type="ECO:0000256" key="7">
    <source>
        <dbReference type="RuleBase" id="RU363034"/>
    </source>
</evidence>
<dbReference type="PROSITE" id="PS50240">
    <property type="entry name" value="TRYPSIN_DOM"/>
    <property type="match status" value="1"/>
</dbReference>
<dbReference type="InterPro" id="IPR001254">
    <property type="entry name" value="Trypsin_dom"/>
</dbReference>
<dbReference type="PROSITE" id="PS00134">
    <property type="entry name" value="TRYPSIN_HIS"/>
    <property type="match status" value="1"/>
</dbReference>
<dbReference type="GO" id="GO:0004252">
    <property type="term" value="F:serine-type endopeptidase activity"/>
    <property type="evidence" value="ECO:0007669"/>
    <property type="project" value="InterPro"/>
</dbReference>
<feature type="compositionally biased region" description="Low complexity" evidence="8">
    <location>
        <begin position="269"/>
        <end position="284"/>
    </location>
</feature>
<name>A0A8J2KAS0_9HEXA</name>
<evidence type="ECO:0000259" key="9">
    <source>
        <dbReference type="PROSITE" id="PS50240"/>
    </source>
</evidence>
<dbReference type="PANTHER" id="PTHR24252">
    <property type="entry name" value="ACROSIN-RELATED"/>
    <property type="match status" value="1"/>
</dbReference>
<dbReference type="CDD" id="cd00190">
    <property type="entry name" value="Tryp_SPc"/>
    <property type="match status" value="1"/>
</dbReference>
<feature type="domain" description="Peptidase S1" evidence="9">
    <location>
        <begin position="305"/>
        <end position="548"/>
    </location>
</feature>
<comment type="similarity">
    <text evidence="6">Belongs to the peptidase S1 family. CLIP subfamily.</text>
</comment>
<dbReference type="AlphaFoldDB" id="A0A8J2KAS0"/>
<keyword evidence="2" id="KW-0732">Signal</keyword>
<accession>A0A8J2KAS0</accession>
<dbReference type="SMART" id="SM00020">
    <property type="entry name" value="Tryp_SPc"/>
    <property type="match status" value="1"/>
</dbReference>
<evidence type="ECO:0000256" key="3">
    <source>
        <dbReference type="ARBA" id="ARBA00022801"/>
    </source>
</evidence>